<feature type="domain" description="HTH tetR-type" evidence="5">
    <location>
        <begin position="19"/>
        <end position="79"/>
    </location>
</feature>
<dbReference type="RefSeq" id="WP_062287709.1">
    <property type="nucleotide sequence ID" value="NZ_CP013200.1"/>
</dbReference>
<reference evidence="6 7" key="2">
    <citation type="journal article" date="2016" name="J. Biotechnol.">
        <title>Complete genome sequence of Arthrobacter alpinus ERGS4:06, a yellow pigmented bacterium tolerant to cold and radiations isolated from Sikkim Himalaya.</title>
        <authorList>
            <person name="Kumar R."/>
            <person name="Singh D."/>
            <person name="Swarnkar M.K."/>
            <person name="Singh A.K."/>
            <person name="Kumar S."/>
        </authorList>
    </citation>
    <scope>NUCLEOTIDE SEQUENCE [LARGE SCALE GENOMIC DNA]</scope>
    <source>
        <strain evidence="6 7">ERGS4:06</strain>
    </source>
</reference>
<gene>
    <name evidence="6" type="ORF">AS189_08995</name>
</gene>
<dbReference type="InterPro" id="IPR009057">
    <property type="entry name" value="Homeodomain-like_sf"/>
</dbReference>
<dbReference type="PRINTS" id="PR00455">
    <property type="entry name" value="HTHTETR"/>
</dbReference>
<feature type="DNA-binding region" description="H-T-H motif" evidence="4">
    <location>
        <begin position="42"/>
        <end position="61"/>
    </location>
</feature>
<dbReference type="PANTHER" id="PTHR30055">
    <property type="entry name" value="HTH-TYPE TRANSCRIPTIONAL REGULATOR RUTR"/>
    <property type="match status" value="1"/>
</dbReference>
<dbReference type="EMBL" id="CP013200">
    <property type="protein sequence ID" value="ALO66597.1"/>
    <property type="molecule type" value="Genomic_DNA"/>
</dbReference>
<reference evidence="7" key="1">
    <citation type="submission" date="2015-11" db="EMBL/GenBank/DDBJ databases">
        <authorList>
            <person name="Kumar R."/>
            <person name="Singh D."/>
            <person name="Swarnkar M.K."/>
            <person name="Singh A.K."/>
            <person name="Kumar S."/>
        </authorList>
    </citation>
    <scope>NUCLEOTIDE SEQUENCE [LARGE SCALE GENOMIC DNA]</scope>
    <source>
        <strain evidence="7">ERGS4:06</strain>
    </source>
</reference>
<dbReference type="InterPro" id="IPR050109">
    <property type="entry name" value="HTH-type_TetR-like_transc_reg"/>
</dbReference>
<dbReference type="PANTHER" id="PTHR30055:SF234">
    <property type="entry name" value="HTH-TYPE TRANSCRIPTIONAL REGULATOR BETI"/>
    <property type="match status" value="1"/>
</dbReference>
<dbReference type="OrthoDB" id="3825402at2"/>
<evidence type="ECO:0000313" key="6">
    <source>
        <dbReference type="EMBL" id="ALO66597.1"/>
    </source>
</evidence>
<evidence type="ECO:0000313" key="7">
    <source>
        <dbReference type="Proteomes" id="UP000059574"/>
    </source>
</evidence>
<keyword evidence="2 4" id="KW-0238">DNA-binding</keyword>
<name>A0A0S2LYL3_9MICC</name>
<dbReference type="InterPro" id="IPR001647">
    <property type="entry name" value="HTH_TetR"/>
</dbReference>
<proteinExistence type="predicted"/>
<dbReference type="PROSITE" id="PS50977">
    <property type="entry name" value="HTH_TETR_2"/>
    <property type="match status" value="1"/>
</dbReference>
<evidence type="ECO:0000256" key="4">
    <source>
        <dbReference type="PROSITE-ProRule" id="PRU00335"/>
    </source>
</evidence>
<dbReference type="Proteomes" id="UP000059574">
    <property type="component" value="Chromosome"/>
</dbReference>
<organism evidence="6 7">
    <name type="scientific">Arthrobacter alpinus</name>
    <dbReference type="NCBI Taxonomy" id="656366"/>
    <lineage>
        <taxon>Bacteria</taxon>
        <taxon>Bacillati</taxon>
        <taxon>Actinomycetota</taxon>
        <taxon>Actinomycetes</taxon>
        <taxon>Micrococcales</taxon>
        <taxon>Micrococcaceae</taxon>
        <taxon>Arthrobacter</taxon>
    </lineage>
</organism>
<evidence type="ECO:0000256" key="3">
    <source>
        <dbReference type="ARBA" id="ARBA00023163"/>
    </source>
</evidence>
<keyword evidence="3" id="KW-0804">Transcription</keyword>
<keyword evidence="1" id="KW-0805">Transcription regulation</keyword>
<dbReference type="SUPFAM" id="SSF46689">
    <property type="entry name" value="Homeodomain-like"/>
    <property type="match status" value="1"/>
</dbReference>
<evidence type="ECO:0000259" key="5">
    <source>
        <dbReference type="PROSITE" id="PS50977"/>
    </source>
</evidence>
<accession>A0A0S2LYL3</accession>
<dbReference type="GO" id="GO:0000976">
    <property type="term" value="F:transcription cis-regulatory region binding"/>
    <property type="evidence" value="ECO:0007669"/>
    <property type="project" value="TreeGrafter"/>
</dbReference>
<dbReference type="Gene3D" id="1.10.357.10">
    <property type="entry name" value="Tetracycline Repressor, domain 2"/>
    <property type="match status" value="1"/>
</dbReference>
<evidence type="ECO:0000256" key="1">
    <source>
        <dbReference type="ARBA" id="ARBA00023015"/>
    </source>
</evidence>
<dbReference type="AlphaFoldDB" id="A0A0S2LYL3"/>
<dbReference type="Pfam" id="PF00440">
    <property type="entry name" value="TetR_N"/>
    <property type="match status" value="1"/>
</dbReference>
<protein>
    <submittedName>
        <fullName evidence="6">Transcriptional regulator</fullName>
    </submittedName>
</protein>
<dbReference type="GO" id="GO:0003700">
    <property type="term" value="F:DNA-binding transcription factor activity"/>
    <property type="evidence" value="ECO:0007669"/>
    <property type="project" value="TreeGrafter"/>
</dbReference>
<sequence>MSNAVNPPASRSRRQVQAEETRTVIVAAARELFLAQGYVPTSIDAVAVRAGVAIQTIYNSVGGKPALLSAVLDAAVAGPNAPASVPEFMKERMSRTTDVAGAIGVLADWFTEGLPRSHAIFTAISQGAAVDPAVAALRDARAMQRLHNYRQAAAAIRQRGGLSNGMSDDDGAAVIFALGHPDTYASLVHTANWDVVRYRDWVHAALLGALS</sequence>
<evidence type="ECO:0000256" key="2">
    <source>
        <dbReference type="ARBA" id="ARBA00023125"/>
    </source>
</evidence>